<organism evidence="1 2">
    <name type="scientific">Sinorhizobium fredii (strain NBRC 101917 / NGR234)</name>
    <dbReference type="NCBI Taxonomy" id="394"/>
    <lineage>
        <taxon>Bacteria</taxon>
        <taxon>Pseudomonadati</taxon>
        <taxon>Pseudomonadota</taxon>
        <taxon>Alphaproteobacteria</taxon>
        <taxon>Hyphomicrobiales</taxon>
        <taxon>Rhizobiaceae</taxon>
        <taxon>Sinorhizobium/Ensifer group</taxon>
        <taxon>Sinorhizobium</taxon>
    </lineage>
</organism>
<dbReference type="KEGG" id="rhi:NGR_b10380"/>
<dbReference type="RefSeq" id="WP_015887137.1">
    <property type="nucleotide sequence ID" value="NC_012586.1"/>
</dbReference>
<accession>C3KQY3</accession>
<dbReference type="EMBL" id="CP000874">
    <property type="protein sequence ID" value="ACP22491.1"/>
    <property type="molecule type" value="Genomic_DNA"/>
</dbReference>
<name>C3KQY3_SINFN</name>
<reference evidence="1 2" key="2">
    <citation type="journal article" date="2009" name="Appl. Environ. Microbiol.">
        <title>Rhizobium sp. strain NGR234 possesses a remarkable number of secretion systems.</title>
        <authorList>
            <person name="Schmeisser C."/>
            <person name="Liesegang H."/>
            <person name="Krysciak D."/>
            <person name="Bakkou N."/>
            <person name="Le Quere A."/>
            <person name="Wollherr A."/>
            <person name="Heinemeyer I."/>
            <person name="Morgenstern B."/>
            <person name="Pommerening-Roeser A."/>
            <person name="Flores M."/>
            <person name="Palacios R."/>
            <person name="Brenner S."/>
            <person name="Gottschalk G."/>
            <person name="Schmitz R.A."/>
            <person name="Broughton W.J."/>
            <person name="Perret X."/>
            <person name="Strittmatter A.W."/>
            <person name="Streit W.R."/>
        </authorList>
    </citation>
    <scope>NUCLEOTIDE SEQUENCE [LARGE SCALE GENOMIC DNA]</scope>
    <source>
        <strain evidence="2">NBRC 101917 / NGR234</strain>
    </source>
</reference>
<dbReference type="AlphaFoldDB" id="C3KQY3"/>
<proteinExistence type="predicted"/>
<dbReference type="PATRIC" id="fig|394.7.peg.1446"/>
<gene>
    <name evidence="1" type="ordered locus">NGR_b10380</name>
</gene>
<protein>
    <recommendedName>
        <fullName evidence="3">DUF932 domain-containing protein</fullName>
    </recommendedName>
</protein>
<keyword evidence="1" id="KW-0614">Plasmid</keyword>
<reference evidence="2" key="1">
    <citation type="journal article" date="2004" name="J. Bacteriol.">
        <title>An evolutionary hot spot: the pNGR234b replicon of Rhizobium sp. strain NGR234.</title>
        <authorList>
            <person name="Streit W.R."/>
            <person name="Schmitz R.A."/>
            <person name="Perret X."/>
            <person name="Staehelin C."/>
            <person name="Deakin W.J."/>
            <person name="Raasch C."/>
            <person name="Liesegang H."/>
            <person name="Broughton W.J."/>
        </authorList>
    </citation>
    <scope>NUCLEOTIDE SEQUENCE [LARGE SCALE GENOMIC DNA]</scope>
    <source>
        <strain evidence="2">NBRC 101917 / NGR234</strain>
    </source>
</reference>
<evidence type="ECO:0000313" key="2">
    <source>
        <dbReference type="Proteomes" id="UP000001054"/>
    </source>
</evidence>
<dbReference type="OrthoDB" id="7215872at2"/>
<evidence type="ECO:0008006" key="3">
    <source>
        <dbReference type="Google" id="ProtNLM"/>
    </source>
</evidence>
<evidence type="ECO:0000313" key="1">
    <source>
        <dbReference type="EMBL" id="ACP22491.1"/>
    </source>
</evidence>
<sequence>MNILPQNARPVSAGFRVDISRGERVGRVSSEWFLRPDDQRYLSLGALHDAVKSRADGAHARTVESRAIRVEAARDNAERLSLVVPGQDRPLAPTHWSFGQLCSLVGAPATYMRQLPAPLAGINLQHGLVSNRADLVKTLETDHGDVELRAVTGPDYGRIWDHELVAAVMNIAGNGTGDTIWKVPGVLDWATMTHNPLVDITKETTTLYASDRDVFLFLVDDTHPIEAGRLANGEPDLYFRGFYCWNSEVGSKSLGIASFYLRAVCQNRNLWGVENFEEITIRHSKFAAERFAHEAAPALMRFANSSPAPFIAGIRAARERIVARSDEDRGAFLRRRGFSRSETGKIIDTVLSEEGRPPESIFDFVQGITALARTKFHQDTRLDLEAKARKLLEGAA</sequence>
<dbReference type="HOGENOM" id="CLU_692430_0_0_5"/>
<dbReference type="Proteomes" id="UP000001054">
    <property type="component" value="Plasmid pNGR234b"/>
</dbReference>
<geneLocation type="plasmid" evidence="2">
    <name>sym pNGR234b</name>
</geneLocation>
<keyword evidence="2" id="KW-1185">Reference proteome</keyword>